<comment type="caution">
    <text evidence="2">The sequence shown here is derived from an EMBL/GenBank/DDBJ whole genome shotgun (WGS) entry which is preliminary data.</text>
</comment>
<sequence>MPVHVRCAGSRRPAPKGVYICRVRKRSKVRGRASYHLPIVLKRLTISCDALNRLWDGMGDIVKGKGGYRKTDRNTYIHAVARSNENTLLTSTTYIRTTSEYRDKLSQVNVVRKNNTTHDVMSLLKHSPSTTSSNRSTPLALGKRIAVALSFPFLSFPSHNIIDHEDKTTTSTEIQIHAIQIQETQRQSSRRPHTDSDTSIHTNTPTHTHRDHT</sequence>
<feature type="region of interest" description="Disordered" evidence="1">
    <location>
        <begin position="180"/>
        <end position="213"/>
    </location>
</feature>
<dbReference type="EMBL" id="MU155529">
    <property type="protein sequence ID" value="KAF9472500.1"/>
    <property type="molecule type" value="Genomic_DNA"/>
</dbReference>
<organism evidence="2 3">
    <name type="scientific">Pholiota conissans</name>
    <dbReference type="NCBI Taxonomy" id="109636"/>
    <lineage>
        <taxon>Eukaryota</taxon>
        <taxon>Fungi</taxon>
        <taxon>Dikarya</taxon>
        <taxon>Basidiomycota</taxon>
        <taxon>Agaricomycotina</taxon>
        <taxon>Agaricomycetes</taxon>
        <taxon>Agaricomycetidae</taxon>
        <taxon>Agaricales</taxon>
        <taxon>Agaricineae</taxon>
        <taxon>Strophariaceae</taxon>
        <taxon>Pholiota</taxon>
    </lineage>
</organism>
<evidence type="ECO:0000256" key="1">
    <source>
        <dbReference type="SAM" id="MobiDB-lite"/>
    </source>
</evidence>
<evidence type="ECO:0000313" key="3">
    <source>
        <dbReference type="Proteomes" id="UP000807469"/>
    </source>
</evidence>
<name>A0A9P5YPU9_9AGAR</name>
<dbReference type="Proteomes" id="UP000807469">
    <property type="component" value="Unassembled WGS sequence"/>
</dbReference>
<reference evidence="2" key="1">
    <citation type="submission" date="2020-11" db="EMBL/GenBank/DDBJ databases">
        <authorList>
            <consortium name="DOE Joint Genome Institute"/>
            <person name="Ahrendt S."/>
            <person name="Riley R."/>
            <person name="Andreopoulos W."/>
            <person name="Labutti K."/>
            <person name="Pangilinan J."/>
            <person name="Ruiz-Duenas F.J."/>
            <person name="Barrasa J.M."/>
            <person name="Sanchez-Garcia M."/>
            <person name="Camarero S."/>
            <person name="Miyauchi S."/>
            <person name="Serrano A."/>
            <person name="Linde D."/>
            <person name="Babiker R."/>
            <person name="Drula E."/>
            <person name="Ayuso-Fernandez I."/>
            <person name="Pacheco R."/>
            <person name="Padilla G."/>
            <person name="Ferreira P."/>
            <person name="Barriuso J."/>
            <person name="Kellner H."/>
            <person name="Castanera R."/>
            <person name="Alfaro M."/>
            <person name="Ramirez L."/>
            <person name="Pisabarro A.G."/>
            <person name="Kuo A."/>
            <person name="Tritt A."/>
            <person name="Lipzen A."/>
            <person name="He G."/>
            <person name="Yan M."/>
            <person name="Ng V."/>
            <person name="Cullen D."/>
            <person name="Martin F."/>
            <person name="Rosso M.-N."/>
            <person name="Henrissat B."/>
            <person name="Hibbett D."/>
            <person name="Martinez A.T."/>
            <person name="Grigoriev I.V."/>
        </authorList>
    </citation>
    <scope>NUCLEOTIDE SEQUENCE</scope>
    <source>
        <strain evidence="2">CIRM-BRFM 674</strain>
    </source>
</reference>
<keyword evidence="3" id="KW-1185">Reference proteome</keyword>
<proteinExistence type="predicted"/>
<dbReference type="AlphaFoldDB" id="A0A9P5YPU9"/>
<protein>
    <submittedName>
        <fullName evidence="2">Uncharacterized protein</fullName>
    </submittedName>
</protein>
<gene>
    <name evidence="2" type="ORF">BDN70DRAFT_475691</name>
</gene>
<accession>A0A9P5YPU9</accession>
<evidence type="ECO:0000313" key="2">
    <source>
        <dbReference type="EMBL" id="KAF9472500.1"/>
    </source>
</evidence>